<dbReference type="Proteomes" id="UP001163046">
    <property type="component" value="Unassembled WGS sequence"/>
</dbReference>
<dbReference type="AlphaFoldDB" id="A0A9X0D3E8"/>
<gene>
    <name evidence="2" type="ORF">OS493_022902</name>
</gene>
<evidence type="ECO:0000256" key="1">
    <source>
        <dbReference type="SAM" id="MobiDB-lite"/>
    </source>
</evidence>
<name>A0A9X0D3E8_9CNID</name>
<dbReference type="EMBL" id="MU825889">
    <property type="protein sequence ID" value="KAJ7384268.1"/>
    <property type="molecule type" value="Genomic_DNA"/>
</dbReference>
<accession>A0A9X0D3E8</accession>
<proteinExistence type="predicted"/>
<reference evidence="2" key="1">
    <citation type="submission" date="2023-01" db="EMBL/GenBank/DDBJ databases">
        <title>Genome assembly of the deep-sea coral Lophelia pertusa.</title>
        <authorList>
            <person name="Herrera S."/>
            <person name="Cordes E."/>
        </authorList>
    </citation>
    <scope>NUCLEOTIDE SEQUENCE</scope>
    <source>
        <strain evidence="2">USNM1676648</strain>
        <tissue evidence="2">Polyp</tissue>
    </source>
</reference>
<evidence type="ECO:0000313" key="2">
    <source>
        <dbReference type="EMBL" id="KAJ7384268.1"/>
    </source>
</evidence>
<comment type="caution">
    <text evidence="2">The sequence shown here is derived from an EMBL/GenBank/DDBJ whole genome shotgun (WGS) entry which is preliminary data.</text>
</comment>
<protein>
    <submittedName>
        <fullName evidence="2">Uncharacterized protein</fullName>
    </submittedName>
</protein>
<keyword evidence="3" id="KW-1185">Reference proteome</keyword>
<evidence type="ECO:0000313" key="3">
    <source>
        <dbReference type="Proteomes" id="UP001163046"/>
    </source>
</evidence>
<feature type="region of interest" description="Disordered" evidence="1">
    <location>
        <begin position="50"/>
        <end position="70"/>
    </location>
</feature>
<organism evidence="2 3">
    <name type="scientific">Desmophyllum pertusum</name>
    <dbReference type="NCBI Taxonomy" id="174260"/>
    <lineage>
        <taxon>Eukaryota</taxon>
        <taxon>Metazoa</taxon>
        <taxon>Cnidaria</taxon>
        <taxon>Anthozoa</taxon>
        <taxon>Hexacorallia</taxon>
        <taxon>Scleractinia</taxon>
        <taxon>Caryophylliina</taxon>
        <taxon>Caryophylliidae</taxon>
        <taxon>Desmophyllum</taxon>
    </lineage>
</organism>
<sequence length="302" mass="34145">MQTHHKEATPVFLNTTVNKEETTFMCALKQENASIEKTCQLASPTFDSPVKRPLIDSGHAMTTPHTKRVKQERDWDPSFWENKERLLLSNKTSLQSIVSEVAHSFESVKNPSFQGMEASDFESSNLNPSGALDETIALGRKFESSPPIAAVTKEVGHENVEALAPTVDSHKENISVLSPIAADQVSQAEATKPILRALKSLESGISDGYAFDHNFFPNLSVCTRFHPQHQVRLKQNHILIPNKHVMYQGSRNLFKMKKQTILLLYKMVRMMQPVFQLETLFATAQLPKVTQFLRILTRTYHM</sequence>
<dbReference type="OrthoDB" id="5984155at2759"/>